<evidence type="ECO:0000313" key="2">
    <source>
        <dbReference type="Proteomes" id="UP000302168"/>
    </source>
</evidence>
<evidence type="ECO:0000313" key="1">
    <source>
        <dbReference type="EMBL" id="QCQ57754.1"/>
    </source>
</evidence>
<dbReference type="Proteomes" id="UP000302168">
    <property type="component" value="Segment"/>
</dbReference>
<gene>
    <name evidence="1" type="ORF">ACHELOUS_179</name>
</gene>
<name>A0A4P8MX07_9CAUD</name>
<accession>A0A4P8MX07</accession>
<protein>
    <submittedName>
        <fullName evidence="1">Uncharacterized protein</fullName>
    </submittedName>
</protein>
<keyword evidence="2" id="KW-1185">Reference proteome</keyword>
<proteinExistence type="predicted"/>
<reference evidence="1 2" key="1">
    <citation type="submission" date="2019-04" db="EMBL/GenBank/DDBJ databases">
        <authorList>
            <person name="Gallagher L."/>
            <person name="Broussard G."/>
        </authorList>
    </citation>
    <scope>NUCLEOTIDE SEQUENCE [LARGE SCALE GENOMIC DNA]</scope>
</reference>
<organism evidence="1 2">
    <name type="scientific">Vibrio phage Achelous</name>
    <dbReference type="NCBI Taxonomy" id="2576872"/>
    <lineage>
        <taxon>Viruses</taxon>
        <taxon>Duplodnaviria</taxon>
        <taxon>Heunggongvirae</taxon>
        <taxon>Uroviricota</taxon>
        <taxon>Caudoviricetes</taxon>
        <taxon>Demerecviridae</taxon>
        <taxon>Ermolyevavirinae</taxon>
        <taxon>Thalassavirus</taxon>
        <taxon>Thalassavirus achelous</taxon>
    </lineage>
</organism>
<dbReference type="EMBL" id="MK796244">
    <property type="protein sequence ID" value="QCQ57754.1"/>
    <property type="molecule type" value="Genomic_DNA"/>
</dbReference>
<sequence>MSDTKMEAYEVNLQTEPVVVFCDPEKAQFFFIDDPDDKAWSKFFWSVTSLGKLAEMLAKMFYHQKDCWGDPFLEGFGVVKYNESNDTYFIEDESFGKIIIEMEDLDHHWDYVNVTKKLDKELARLVK</sequence>